<comment type="caution">
    <text evidence="1">The sequence shown here is derived from an EMBL/GenBank/DDBJ whole genome shotgun (WGS) entry which is preliminary data.</text>
</comment>
<name>A0A263BPU0_9BACI</name>
<evidence type="ECO:0008006" key="3">
    <source>
        <dbReference type="Google" id="ProtNLM"/>
    </source>
</evidence>
<reference evidence="1 2" key="2">
    <citation type="submission" date="2017-09" db="EMBL/GenBank/DDBJ databases">
        <title>Bacillus patelloidae sp. nov., isolated from the intestinal tract of a marine limpet.</title>
        <authorList>
            <person name="Liu R."/>
            <person name="Dong C."/>
            <person name="Shao Z."/>
        </authorList>
    </citation>
    <scope>NUCLEOTIDE SEQUENCE [LARGE SCALE GENOMIC DNA]</scope>
    <source>
        <strain evidence="1 2">SA5d-4</strain>
    </source>
</reference>
<evidence type="ECO:0000313" key="2">
    <source>
        <dbReference type="Proteomes" id="UP000217083"/>
    </source>
</evidence>
<dbReference type="AlphaFoldDB" id="A0A263BPU0"/>
<dbReference type="InterPro" id="IPR023393">
    <property type="entry name" value="START-like_dom_sf"/>
</dbReference>
<evidence type="ECO:0000313" key="1">
    <source>
        <dbReference type="EMBL" id="OZM55771.1"/>
    </source>
</evidence>
<dbReference type="EMBL" id="NPIA01000013">
    <property type="protein sequence ID" value="OZM55771.1"/>
    <property type="molecule type" value="Genomic_DNA"/>
</dbReference>
<sequence length="149" mass="17110">MKEIFKDEVVINGSVNDVWSYFIDIEQNGPKWMPGISSISVENKKLSEGNKITFTTRGKQQSSTVTSYKENDYITLTSVQGNFKADYRYSFNKHNENQTSLLLHATCEAEGIYKLLSPLIRLAIKKADGNQLKQFKEAFEMQMKNRPML</sequence>
<dbReference type="RefSeq" id="WP_094926663.1">
    <property type="nucleotide sequence ID" value="NZ_NPIA01000013.1"/>
</dbReference>
<keyword evidence="2" id="KW-1185">Reference proteome</keyword>
<gene>
    <name evidence="1" type="ORF">CIB95_15525</name>
</gene>
<dbReference type="Gene3D" id="3.30.530.20">
    <property type="match status" value="1"/>
</dbReference>
<accession>A0A263BPU0</accession>
<protein>
    <recommendedName>
        <fullName evidence="3">Polyketide cyclase</fullName>
    </recommendedName>
</protein>
<proteinExistence type="predicted"/>
<organism evidence="1 2">
    <name type="scientific">Lottiidibacillus patelloidae</name>
    <dbReference type="NCBI Taxonomy" id="2670334"/>
    <lineage>
        <taxon>Bacteria</taxon>
        <taxon>Bacillati</taxon>
        <taxon>Bacillota</taxon>
        <taxon>Bacilli</taxon>
        <taxon>Bacillales</taxon>
        <taxon>Bacillaceae</taxon>
        <taxon>Lottiidibacillus</taxon>
    </lineage>
</organism>
<reference evidence="2" key="1">
    <citation type="submission" date="2017-08" db="EMBL/GenBank/DDBJ databases">
        <authorList>
            <person name="Huang Z."/>
        </authorList>
    </citation>
    <scope>NUCLEOTIDE SEQUENCE [LARGE SCALE GENOMIC DNA]</scope>
    <source>
        <strain evidence="2">SA5d-4</strain>
    </source>
</reference>
<dbReference type="SUPFAM" id="SSF55961">
    <property type="entry name" value="Bet v1-like"/>
    <property type="match status" value="1"/>
</dbReference>
<dbReference type="Proteomes" id="UP000217083">
    <property type="component" value="Unassembled WGS sequence"/>
</dbReference>